<dbReference type="EC" id="1.14.13.50" evidence="5"/>
<proteinExistence type="predicted"/>
<reference evidence="6 8" key="2">
    <citation type="submission" date="2018-12" db="EMBL/GenBank/DDBJ databases">
        <authorList>
            <consortium name="Pathogen Informatics"/>
        </authorList>
    </citation>
    <scope>NUCLEOTIDE SEQUENCE [LARGE SCALE GENOMIC DNA]</scope>
    <source>
        <strain evidence="6 8">NCTC11976</strain>
    </source>
</reference>
<dbReference type="STRING" id="28084.Lche_2609"/>
<dbReference type="RefSeq" id="WP_028382614.1">
    <property type="nucleotide sequence ID" value="NZ_CAAAIT010000005.1"/>
</dbReference>
<dbReference type="GO" id="GO:0018677">
    <property type="term" value="F:pentachlorophenol monooxygenase activity"/>
    <property type="evidence" value="ECO:0007669"/>
    <property type="project" value="UniProtKB-EC"/>
</dbReference>
<evidence type="ECO:0000259" key="4">
    <source>
        <dbReference type="Pfam" id="PF01494"/>
    </source>
</evidence>
<reference evidence="5 7" key="1">
    <citation type="submission" date="2015-11" db="EMBL/GenBank/DDBJ databases">
        <title>Genomic analysis of 38 Legionella species identifies large and diverse effector repertoires.</title>
        <authorList>
            <person name="Burstein D."/>
            <person name="Amaro F."/>
            <person name="Zusman T."/>
            <person name="Lifshitz Z."/>
            <person name="Cohen O."/>
            <person name="Gilbert J.A."/>
            <person name="Pupko T."/>
            <person name="Shuman H.A."/>
            <person name="Segal G."/>
        </authorList>
    </citation>
    <scope>NUCLEOTIDE SEQUENCE [LARGE SCALE GENOMIC DNA]</scope>
    <source>
        <strain evidence="5 7">ORW</strain>
    </source>
</reference>
<accession>A0A0W0SC21</accession>
<dbReference type="OrthoDB" id="8672648at2"/>
<gene>
    <name evidence="6" type="primary">pcpB</name>
    <name evidence="5" type="ORF">Lche_2609</name>
    <name evidence="6" type="ORF">NCTC11976_00994</name>
</gene>
<dbReference type="Gene3D" id="3.50.50.60">
    <property type="entry name" value="FAD/NAD(P)-binding domain"/>
    <property type="match status" value="1"/>
</dbReference>
<keyword evidence="5" id="KW-0560">Oxidoreductase</keyword>
<dbReference type="GO" id="GO:0071949">
    <property type="term" value="F:FAD binding"/>
    <property type="evidence" value="ECO:0007669"/>
    <property type="project" value="InterPro"/>
</dbReference>
<dbReference type="AlphaFoldDB" id="A0A0W0SC21"/>
<evidence type="ECO:0000256" key="1">
    <source>
        <dbReference type="ARBA" id="ARBA00001974"/>
    </source>
</evidence>
<evidence type="ECO:0000313" key="7">
    <source>
        <dbReference type="Proteomes" id="UP000054921"/>
    </source>
</evidence>
<feature type="domain" description="FAD-binding" evidence="4">
    <location>
        <begin position="7"/>
        <end position="340"/>
    </location>
</feature>
<evidence type="ECO:0000313" key="8">
    <source>
        <dbReference type="Proteomes" id="UP000277577"/>
    </source>
</evidence>
<name>A0A0W0SC21_9GAMM</name>
<dbReference type="PANTHER" id="PTHR43004:SF19">
    <property type="entry name" value="BINDING MONOOXYGENASE, PUTATIVE (JCVI)-RELATED"/>
    <property type="match status" value="1"/>
</dbReference>
<dbReference type="InterPro" id="IPR036188">
    <property type="entry name" value="FAD/NAD-bd_sf"/>
</dbReference>
<evidence type="ECO:0000313" key="6">
    <source>
        <dbReference type="EMBL" id="VEB34740.1"/>
    </source>
</evidence>
<dbReference type="InterPro" id="IPR002938">
    <property type="entry name" value="FAD-bd"/>
</dbReference>
<keyword evidence="3" id="KW-0274">FAD</keyword>
<sequence length="543" mass="61479">MSDKLLDVLIVGAGPVGLFCANELTRQGLSCRIIDKKSALSDKSKALAIHIRTLDLLRDCSFLDEVLIQGQKVDGVLFKSKGKELIHATYAHVEADYHFVIDLPQSKTEHIFHQGLVDRGLHVEWQTELTEIEETANHTVSTLKQADGSIEKVQSHWIIACDGSHSTLRKLVNAEFIGSSFKQTWWLADLLIDWGLPENKFIIYVSDEGPAACFPMGEKRYRLVMTAPEKVMHQAPTMEDIIRVFQARCTDPATLHDPVWISQFGIDHKQIQNYRYGRVFFAGDSAHVHSPMGGQGLNTGLQDIYNLAWKLALVQKGLASDALLDSYHRERHPIAAGVLKDTGVMTRLIMISNPVMIFLRNFLLQMAMSFDSVKNFIMYNLAELSVSYAKSPIVKVLGEKTRFKIGGFLINSPFIDAKSKEKKELQQITQGTLHHLFLFMGLETDHKNQLLVFSELARAVTQQFKGLIKTHIILPQSEMTPVDEGISILIDESQKMHQRFKIDRPTAVLVRPDKYIGLTQMPFNKEELMRYMENSYLLTNSKV</sequence>
<keyword evidence="8" id="KW-1185">Reference proteome</keyword>
<dbReference type="SUPFAM" id="SSF51905">
    <property type="entry name" value="FAD/NAD(P)-binding domain"/>
    <property type="match status" value="1"/>
</dbReference>
<dbReference type="EMBL" id="LR134173">
    <property type="protein sequence ID" value="VEB34740.1"/>
    <property type="molecule type" value="Genomic_DNA"/>
</dbReference>
<dbReference type="EMBL" id="LNXW01000013">
    <property type="protein sequence ID" value="KTC80589.1"/>
    <property type="molecule type" value="Genomic_DNA"/>
</dbReference>
<dbReference type="PANTHER" id="PTHR43004">
    <property type="entry name" value="TRK SYSTEM POTASSIUM UPTAKE PROTEIN"/>
    <property type="match status" value="1"/>
</dbReference>
<dbReference type="Proteomes" id="UP000054921">
    <property type="component" value="Unassembled WGS sequence"/>
</dbReference>
<protein>
    <submittedName>
        <fullName evidence="5">FAD dependent oxidoreductase</fullName>
        <ecNumber evidence="5">1.14.13.50</ecNumber>
    </submittedName>
</protein>
<dbReference type="Pfam" id="PF01494">
    <property type="entry name" value="FAD_binding_3"/>
    <property type="match status" value="1"/>
</dbReference>
<evidence type="ECO:0000256" key="3">
    <source>
        <dbReference type="ARBA" id="ARBA00022827"/>
    </source>
</evidence>
<keyword evidence="2" id="KW-0285">Flavoprotein</keyword>
<evidence type="ECO:0000256" key="2">
    <source>
        <dbReference type="ARBA" id="ARBA00022630"/>
    </source>
</evidence>
<organism evidence="5 7">
    <name type="scientific">Legionella cherrii</name>
    <dbReference type="NCBI Taxonomy" id="28084"/>
    <lineage>
        <taxon>Bacteria</taxon>
        <taxon>Pseudomonadati</taxon>
        <taxon>Pseudomonadota</taxon>
        <taxon>Gammaproteobacteria</taxon>
        <taxon>Legionellales</taxon>
        <taxon>Legionellaceae</taxon>
        <taxon>Legionella</taxon>
    </lineage>
</organism>
<comment type="cofactor">
    <cofactor evidence="1">
        <name>FAD</name>
        <dbReference type="ChEBI" id="CHEBI:57692"/>
    </cofactor>
</comment>
<evidence type="ECO:0000313" key="5">
    <source>
        <dbReference type="EMBL" id="KTC80589.1"/>
    </source>
</evidence>
<dbReference type="Proteomes" id="UP000277577">
    <property type="component" value="Chromosome"/>
</dbReference>
<dbReference type="Gene3D" id="3.30.70.2450">
    <property type="match status" value="1"/>
</dbReference>
<dbReference type="PATRIC" id="fig|28084.5.peg.2823"/>
<dbReference type="PRINTS" id="PR00420">
    <property type="entry name" value="RNGMNOXGNASE"/>
</dbReference>
<dbReference type="InterPro" id="IPR050641">
    <property type="entry name" value="RIFMO-like"/>
</dbReference>